<accession>A0A806JYD0</accession>
<evidence type="ECO:0000256" key="3">
    <source>
        <dbReference type="RuleBase" id="RU004466"/>
    </source>
</evidence>
<reference evidence="4" key="1">
    <citation type="submission" date="2012-03" db="EMBL/GenBank/DDBJ databases">
        <title>Functional metagenomics reveals considerable lignocellulase gene clusters in the gut microbiome of a wood-feeding higher termite.</title>
        <authorList>
            <person name="Liu N."/>
        </authorList>
    </citation>
    <scope>NUCLEOTIDE SEQUENCE</scope>
</reference>
<dbReference type="PANTHER" id="PTHR12001">
    <property type="entry name" value="GERANYLGERANYL PYROPHOSPHATE SYNTHASE"/>
    <property type="match status" value="1"/>
</dbReference>
<keyword evidence="2" id="KW-0460">Magnesium</keyword>
<organism evidence="4">
    <name type="scientific">uncultured bacterium contig00003</name>
    <dbReference type="NCBI Taxonomy" id="1181495"/>
    <lineage>
        <taxon>Bacteria</taxon>
        <taxon>environmental samples</taxon>
    </lineage>
</organism>
<dbReference type="GO" id="GO:0046872">
    <property type="term" value="F:metal ion binding"/>
    <property type="evidence" value="ECO:0007669"/>
    <property type="project" value="UniProtKB-KW"/>
</dbReference>
<dbReference type="InterPro" id="IPR000092">
    <property type="entry name" value="Polyprenyl_synt"/>
</dbReference>
<evidence type="ECO:0000313" key="4">
    <source>
        <dbReference type="EMBL" id="AGS51951.1"/>
    </source>
</evidence>
<keyword evidence="1" id="KW-0479">Metal-binding</keyword>
<evidence type="ECO:0000256" key="1">
    <source>
        <dbReference type="ARBA" id="ARBA00022723"/>
    </source>
</evidence>
<dbReference type="InterPro" id="IPR033749">
    <property type="entry name" value="Polyprenyl_synt_CS"/>
</dbReference>
<dbReference type="CDD" id="cd00685">
    <property type="entry name" value="Trans_IPPS_HT"/>
    <property type="match status" value="1"/>
</dbReference>
<dbReference type="Gene3D" id="1.10.600.10">
    <property type="entry name" value="Farnesyl Diphosphate Synthase"/>
    <property type="match status" value="1"/>
</dbReference>
<comment type="similarity">
    <text evidence="3">Belongs to the FPP/GGPP synthase family.</text>
</comment>
<dbReference type="EMBL" id="JQ844178">
    <property type="protein sequence ID" value="AGS51951.1"/>
    <property type="molecule type" value="Genomic_DNA"/>
</dbReference>
<dbReference type="SFLD" id="SFLDS00005">
    <property type="entry name" value="Isoprenoid_Synthase_Type_I"/>
    <property type="match status" value="1"/>
</dbReference>
<dbReference type="Pfam" id="PF00348">
    <property type="entry name" value="polyprenyl_synt"/>
    <property type="match status" value="1"/>
</dbReference>
<evidence type="ECO:0000256" key="2">
    <source>
        <dbReference type="ARBA" id="ARBA00022842"/>
    </source>
</evidence>
<dbReference type="GO" id="GO:0004659">
    <property type="term" value="F:prenyltransferase activity"/>
    <property type="evidence" value="ECO:0007669"/>
    <property type="project" value="InterPro"/>
</dbReference>
<dbReference type="PROSITE" id="PS00444">
    <property type="entry name" value="POLYPRENYL_SYNTHASE_2"/>
    <property type="match status" value="1"/>
</dbReference>
<dbReference type="PROSITE" id="PS00723">
    <property type="entry name" value="POLYPRENYL_SYNTHASE_1"/>
    <property type="match status" value="1"/>
</dbReference>
<keyword evidence="3" id="KW-0808">Transferase</keyword>
<name>A0A806JYD0_9BACT</name>
<dbReference type="SUPFAM" id="SSF48576">
    <property type="entry name" value="Terpenoid synthases"/>
    <property type="match status" value="1"/>
</dbReference>
<dbReference type="AlphaFoldDB" id="A0A806JYD0"/>
<dbReference type="GO" id="GO:0008299">
    <property type="term" value="P:isoprenoid biosynthetic process"/>
    <property type="evidence" value="ECO:0007669"/>
    <property type="project" value="InterPro"/>
</dbReference>
<sequence length="358" mass="39855">MDKEYIEQLNKIEAEMERWLPGFNKSGLASFEGTSADSVWAKEEFHEAVKNISDESMRVLITPARDILSRGGKRWRPLLMTLVCESLGGGDAALPLTPLIEFSHNAALIHDDIEDDSEERRGKPTIHRIYGIDTAINSGSFLYFLALSSIEFYNGSNKALIYRLWAKYMRGLHLGQGIDISWHRKISFIPTIEEYFVMCGLKTGSLSRMAAEIGAYTAGASDETAKKFGDATENLGIGFQILDDIRNLTTGIPGKKRGDDIVEGKKSLPILLYLTRYPEKREQVYFCFHEAKINGPATPEVGELIQNLIDVGVIKESEDKAHELLNDVRNVFCSLEAAGCQKSKRACVLLNGLIDAIS</sequence>
<proteinExistence type="inferred from homology"/>
<dbReference type="InterPro" id="IPR008949">
    <property type="entry name" value="Isoprenoid_synthase_dom_sf"/>
</dbReference>
<dbReference type="PANTHER" id="PTHR12001:SF44">
    <property type="entry name" value="GERANYLGERANYL PYROPHOSPHATE SYNTHASE"/>
    <property type="match status" value="1"/>
</dbReference>
<protein>
    <submittedName>
        <fullName evidence="4">Octaprenyl-diphosphate synthase</fullName>
    </submittedName>
</protein>